<keyword evidence="2" id="KW-0233">DNA recombination</keyword>
<dbReference type="Pfam" id="PF00239">
    <property type="entry name" value="Resolvase"/>
    <property type="match status" value="1"/>
</dbReference>
<dbReference type="PANTHER" id="PTHR30461">
    <property type="entry name" value="DNA-INVERTASE FROM LAMBDOID PROPHAGE"/>
    <property type="match status" value="1"/>
</dbReference>
<accession>A0A3B0C9V1</accession>
<dbReference type="GO" id="GO:0003677">
    <property type="term" value="F:DNA binding"/>
    <property type="evidence" value="ECO:0007669"/>
    <property type="project" value="UniProtKB-KW"/>
</dbReference>
<evidence type="ECO:0000256" key="1">
    <source>
        <dbReference type="ARBA" id="ARBA00023125"/>
    </source>
</evidence>
<keyword evidence="1" id="KW-0238">DNA-binding</keyword>
<evidence type="ECO:0000313" key="5">
    <source>
        <dbReference type="Proteomes" id="UP000276603"/>
    </source>
</evidence>
<evidence type="ECO:0000313" key="4">
    <source>
        <dbReference type="EMBL" id="RKN81314.1"/>
    </source>
</evidence>
<reference evidence="4 5" key="1">
    <citation type="submission" date="2018-10" db="EMBL/GenBank/DDBJ databases">
        <title>Ulvibacterium marinum gen. nov., sp. nov., a novel marine bacterium of the family Flavobacteriaceae, isolated from a culture of the green alga Ulva prolifera.</title>
        <authorList>
            <person name="Zhang Z."/>
        </authorList>
    </citation>
    <scope>NUCLEOTIDE SEQUENCE [LARGE SCALE GENOMIC DNA]</scope>
    <source>
        <strain evidence="4 5">CCMM003</strain>
    </source>
</reference>
<dbReference type="Gene3D" id="3.40.50.1390">
    <property type="entry name" value="Resolvase, N-terminal catalytic domain"/>
    <property type="match status" value="1"/>
</dbReference>
<evidence type="ECO:0000256" key="2">
    <source>
        <dbReference type="ARBA" id="ARBA00023172"/>
    </source>
</evidence>
<feature type="domain" description="Resolvase/invertase-type recombinase catalytic" evidence="3">
    <location>
        <begin position="1"/>
        <end position="138"/>
    </location>
</feature>
<dbReference type="InterPro" id="IPR050639">
    <property type="entry name" value="SSR_resolvase"/>
</dbReference>
<dbReference type="InterPro" id="IPR006119">
    <property type="entry name" value="Resolv_N"/>
</dbReference>
<dbReference type="PANTHER" id="PTHR30461:SF2">
    <property type="entry name" value="SERINE RECOMBINASE PINE-RELATED"/>
    <property type="match status" value="1"/>
</dbReference>
<protein>
    <submittedName>
        <fullName evidence="4">Recombinase family protein</fullName>
    </submittedName>
</protein>
<organism evidence="4 5">
    <name type="scientific">Ulvibacterium marinum</name>
    <dbReference type="NCBI Taxonomy" id="2419782"/>
    <lineage>
        <taxon>Bacteria</taxon>
        <taxon>Pseudomonadati</taxon>
        <taxon>Bacteroidota</taxon>
        <taxon>Flavobacteriia</taxon>
        <taxon>Flavobacteriales</taxon>
        <taxon>Flavobacteriaceae</taxon>
        <taxon>Ulvibacterium</taxon>
    </lineage>
</organism>
<dbReference type="EMBL" id="RBCJ01000002">
    <property type="protein sequence ID" value="RKN81314.1"/>
    <property type="molecule type" value="Genomic_DNA"/>
</dbReference>
<dbReference type="SUPFAM" id="SSF53041">
    <property type="entry name" value="Resolvase-like"/>
    <property type="match status" value="1"/>
</dbReference>
<dbReference type="PROSITE" id="PS51736">
    <property type="entry name" value="RECOMBINASES_3"/>
    <property type="match status" value="1"/>
</dbReference>
<comment type="caution">
    <text evidence="4">The sequence shown here is derived from an EMBL/GenBank/DDBJ whole genome shotgun (WGS) entry which is preliminary data.</text>
</comment>
<gene>
    <name evidence="4" type="ORF">D7Z94_10275</name>
</gene>
<dbReference type="GO" id="GO:0000150">
    <property type="term" value="F:DNA strand exchange activity"/>
    <property type="evidence" value="ECO:0007669"/>
    <property type="project" value="InterPro"/>
</dbReference>
<proteinExistence type="predicted"/>
<evidence type="ECO:0000259" key="3">
    <source>
        <dbReference type="PROSITE" id="PS51736"/>
    </source>
</evidence>
<keyword evidence="5" id="KW-1185">Reference proteome</keyword>
<dbReference type="AlphaFoldDB" id="A0A3B0C9V1"/>
<dbReference type="Proteomes" id="UP000276603">
    <property type="component" value="Unassembled WGS sequence"/>
</dbReference>
<dbReference type="RefSeq" id="WP_120711472.1">
    <property type="nucleotide sequence ID" value="NZ_RBCJ01000002.1"/>
</dbReference>
<dbReference type="InterPro" id="IPR036162">
    <property type="entry name" value="Resolvase-like_N_sf"/>
</dbReference>
<name>A0A3B0C9V1_9FLAO</name>
<dbReference type="OrthoDB" id="9797501at2"/>
<dbReference type="SMART" id="SM00857">
    <property type="entry name" value="Resolvase"/>
    <property type="match status" value="1"/>
</dbReference>
<sequence length="193" mass="22158">MNARYIRIDAPDQQMEHGLHNKYCHEKLYLDICSGSVPFHKRPRGKELLEDKNITYVSVRAIDRLGRNLMDILSTLRHFDNNGIILKVDDLGLESLVVGKPNPTFKLIIKVLTNIAEMERRNLQERQRAGIELARAKGVYKGRTKGSKKSKEEILAKYSHVIRRLREGHTMRNTSRLCDVSLGTVQKVKALIN</sequence>